<keyword evidence="1" id="KW-0472">Membrane</keyword>
<feature type="non-terminal residue" evidence="2">
    <location>
        <position position="1"/>
    </location>
</feature>
<evidence type="ECO:0000313" key="3">
    <source>
        <dbReference type="Proteomes" id="UP000654075"/>
    </source>
</evidence>
<keyword evidence="1" id="KW-1133">Transmembrane helix</keyword>
<gene>
    <name evidence="2" type="ORF">PGLA1383_LOCUS47781</name>
</gene>
<dbReference type="Proteomes" id="UP000654075">
    <property type="component" value="Unassembled WGS sequence"/>
</dbReference>
<evidence type="ECO:0000256" key="1">
    <source>
        <dbReference type="SAM" id="Phobius"/>
    </source>
</evidence>
<keyword evidence="3" id="KW-1185">Reference proteome</keyword>
<dbReference type="OrthoDB" id="346528at2759"/>
<feature type="transmembrane region" description="Helical" evidence="1">
    <location>
        <begin position="67"/>
        <end position="87"/>
    </location>
</feature>
<dbReference type="AlphaFoldDB" id="A0A813H237"/>
<keyword evidence="1" id="KW-0812">Transmembrane</keyword>
<dbReference type="EMBL" id="CAJNNV010030207">
    <property type="protein sequence ID" value="CAE8631779.1"/>
    <property type="molecule type" value="Genomic_DNA"/>
</dbReference>
<proteinExistence type="predicted"/>
<comment type="caution">
    <text evidence="2">The sequence shown here is derived from an EMBL/GenBank/DDBJ whole genome shotgun (WGS) entry which is preliminary data.</text>
</comment>
<reference evidence="2" key="1">
    <citation type="submission" date="2021-02" db="EMBL/GenBank/DDBJ databases">
        <authorList>
            <person name="Dougan E. K."/>
            <person name="Rhodes N."/>
            <person name="Thang M."/>
            <person name="Chan C."/>
        </authorList>
    </citation>
    <scope>NUCLEOTIDE SEQUENCE</scope>
</reference>
<evidence type="ECO:0000313" key="2">
    <source>
        <dbReference type="EMBL" id="CAE8631779.1"/>
    </source>
</evidence>
<name>A0A813H237_POLGL</name>
<protein>
    <submittedName>
        <fullName evidence="2">Uncharacterized protein</fullName>
    </submittedName>
</protein>
<organism evidence="2 3">
    <name type="scientific">Polarella glacialis</name>
    <name type="common">Dinoflagellate</name>
    <dbReference type="NCBI Taxonomy" id="89957"/>
    <lineage>
        <taxon>Eukaryota</taxon>
        <taxon>Sar</taxon>
        <taxon>Alveolata</taxon>
        <taxon>Dinophyceae</taxon>
        <taxon>Suessiales</taxon>
        <taxon>Suessiaceae</taxon>
        <taxon>Polarella</taxon>
    </lineage>
</organism>
<accession>A0A813H237</accession>
<sequence>AMSVLAAVSRQAVRRVQPAPAMRMARRNLGDSVVGPPLTDIPSNAKIAMTFFTKSPMSYGEYKQQCVSLRLFAFIGVTAGCVLSLMINPPKSSYWMRYSPMYGLSYMKNSFFGSAPPLFLTEKVEHEANVPAIAEELISTRRLLKGGSDSEDEHH</sequence>